<evidence type="ECO:0000313" key="2">
    <source>
        <dbReference type="EMBL" id="RNB51019.1"/>
    </source>
</evidence>
<proteinExistence type="predicted"/>
<keyword evidence="4" id="KW-1185">Reference proteome</keyword>
<comment type="caution">
    <text evidence="2">The sequence shown here is derived from an EMBL/GenBank/DDBJ whole genome shotgun (WGS) entry which is preliminary data.</text>
</comment>
<dbReference type="Proteomes" id="UP000276178">
    <property type="component" value="Unassembled WGS sequence"/>
</dbReference>
<gene>
    <name evidence="1" type="ORF">BAG01nite_12310</name>
    <name evidence="2" type="ORF">EB820_21035</name>
</gene>
<evidence type="ECO:0000313" key="1">
    <source>
        <dbReference type="EMBL" id="GED25129.1"/>
    </source>
</evidence>
<reference evidence="2 3" key="1">
    <citation type="submission" date="2018-10" db="EMBL/GenBank/DDBJ databases">
        <title>Phylogenomics of Brevibacillus.</title>
        <authorList>
            <person name="Dunlap C."/>
        </authorList>
    </citation>
    <scope>NUCLEOTIDE SEQUENCE [LARGE SCALE GENOMIC DNA]</scope>
    <source>
        <strain evidence="2 3">NRRL NRS 1219</strain>
    </source>
</reference>
<accession>A0A3M8AJ15</accession>
<protein>
    <recommendedName>
        <fullName evidence="5">WYL domain-containing protein</fullName>
    </recommendedName>
</protein>
<evidence type="ECO:0000313" key="3">
    <source>
        <dbReference type="Proteomes" id="UP000276178"/>
    </source>
</evidence>
<dbReference type="EMBL" id="RHHN01000066">
    <property type="protein sequence ID" value="RNB51019.1"/>
    <property type="molecule type" value="Genomic_DNA"/>
</dbReference>
<dbReference type="Proteomes" id="UP000317180">
    <property type="component" value="Unassembled WGS sequence"/>
</dbReference>
<dbReference type="EMBL" id="BJOD01000010">
    <property type="protein sequence ID" value="GED25129.1"/>
    <property type="molecule type" value="Genomic_DNA"/>
</dbReference>
<dbReference type="AlphaFoldDB" id="A0A3M8AJ15"/>
<dbReference type="OrthoDB" id="2991134at2"/>
<reference evidence="1 4" key="2">
    <citation type="submission" date="2019-06" db="EMBL/GenBank/DDBJ databases">
        <title>Whole genome shotgun sequence of Brevibacillus agri NBRC 15538.</title>
        <authorList>
            <person name="Hosoyama A."/>
            <person name="Uohara A."/>
            <person name="Ohji S."/>
            <person name="Ichikawa N."/>
        </authorList>
    </citation>
    <scope>NUCLEOTIDE SEQUENCE [LARGE SCALE GENOMIC DNA]</scope>
    <source>
        <strain evidence="1 4">NBRC 15538</strain>
    </source>
</reference>
<organism evidence="2 3">
    <name type="scientific">Brevibacillus agri</name>
    <dbReference type="NCBI Taxonomy" id="51101"/>
    <lineage>
        <taxon>Bacteria</taxon>
        <taxon>Bacillati</taxon>
        <taxon>Bacillota</taxon>
        <taxon>Bacilli</taxon>
        <taxon>Bacillales</taxon>
        <taxon>Paenibacillaceae</taxon>
        <taxon>Brevibacillus</taxon>
    </lineage>
</organism>
<evidence type="ECO:0008006" key="5">
    <source>
        <dbReference type="Google" id="ProtNLM"/>
    </source>
</evidence>
<sequence length="145" mass="16521">MQYRTVSFEKRLIQLSRAEEDAAITIPVASREKNQFANMRSLVLGCFQQQLGMGRRLRVQSIMSFHEAVTALVLADLKKYRDRQQAVEIIYLNKRGQTSRRIIRILLLDEDKGQLKAYCYTRKACRVFAIAGILALAPVAGQFVG</sequence>
<name>A0A3M8AJ15_9BACL</name>
<evidence type="ECO:0000313" key="4">
    <source>
        <dbReference type="Proteomes" id="UP000317180"/>
    </source>
</evidence>